<feature type="domain" description="AMP-dependent synthetase/ligase" evidence="15">
    <location>
        <begin position="34"/>
        <end position="420"/>
    </location>
</feature>
<evidence type="ECO:0000256" key="12">
    <source>
        <dbReference type="ARBA" id="ARBA00026121"/>
    </source>
</evidence>
<feature type="domain" description="AMP-binding enzyme C-terminal" evidence="16">
    <location>
        <begin position="471"/>
        <end position="545"/>
    </location>
</feature>
<keyword evidence="18" id="KW-1185">Reference proteome</keyword>
<dbReference type="Gene3D" id="3.40.50.12780">
    <property type="entry name" value="N-terminal domain of ligase-like"/>
    <property type="match status" value="1"/>
</dbReference>
<dbReference type="InterPro" id="IPR020845">
    <property type="entry name" value="AMP-binding_CS"/>
</dbReference>
<dbReference type="GO" id="GO:0004467">
    <property type="term" value="F:long-chain fatty acid-CoA ligase activity"/>
    <property type="evidence" value="ECO:0007669"/>
    <property type="project" value="UniProtKB-EC"/>
</dbReference>
<organism evidence="17 18">
    <name type="scientific">Luteimonas yindakuii</name>
    <dbReference type="NCBI Taxonomy" id="2565782"/>
    <lineage>
        <taxon>Bacteria</taxon>
        <taxon>Pseudomonadati</taxon>
        <taxon>Pseudomonadota</taxon>
        <taxon>Gammaproteobacteria</taxon>
        <taxon>Lysobacterales</taxon>
        <taxon>Lysobacteraceae</taxon>
        <taxon>Luteimonas</taxon>
    </lineage>
</organism>
<evidence type="ECO:0000256" key="1">
    <source>
        <dbReference type="ARBA" id="ARBA00001946"/>
    </source>
</evidence>
<dbReference type="PANTHER" id="PTHR43767">
    <property type="entry name" value="LONG-CHAIN-FATTY-ACID--COA LIGASE"/>
    <property type="match status" value="1"/>
</dbReference>
<keyword evidence="6" id="KW-0547">Nucleotide-binding</keyword>
<comment type="subcellular location">
    <subcellularLocation>
        <location evidence="2">Membrane</location>
        <topology evidence="2">Peripheral membrane protein</topology>
    </subcellularLocation>
</comment>
<dbReference type="Pfam" id="PF00501">
    <property type="entry name" value="AMP-binding"/>
    <property type="match status" value="1"/>
</dbReference>
<protein>
    <recommendedName>
        <fullName evidence="13">Long-chain-fatty-acid--CoA ligase</fullName>
        <ecNumber evidence="12">6.2.1.3</ecNumber>
    </recommendedName>
    <alternativeName>
        <fullName evidence="14">Long-chain acyl-CoA synthetase</fullName>
    </alternativeName>
</protein>
<evidence type="ECO:0000256" key="14">
    <source>
        <dbReference type="ARBA" id="ARBA00042773"/>
    </source>
</evidence>
<dbReference type="FunFam" id="3.30.300.30:FF:000006">
    <property type="entry name" value="Long-chain-fatty-acid--CoA ligase FadD"/>
    <property type="match status" value="1"/>
</dbReference>
<keyword evidence="8" id="KW-0067">ATP-binding</keyword>
<dbReference type="EC" id="6.2.1.3" evidence="12"/>
<dbReference type="InterPro" id="IPR025110">
    <property type="entry name" value="AMP-bd_C"/>
</dbReference>
<dbReference type="InterPro" id="IPR050237">
    <property type="entry name" value="ATP-dep_AMP-bd_enzyme"/>
</dbReference>
<comment type="pathway">
    <text evidence="3">Lipid metabolism; fatty acid beta-oxidation.</text>
</comment>
<dbReference type="RefSeq" id="WP_134673411.1">
    <property type="nucleotide sequence ID" value="NZ_CP039383.2"/>
</dbReference>
<accession>A0A4Z1R3E9</accession>
<evidence type="ECO:0000313" key="18">
    <source>
        <dbReference type="Proteomes" id="UP000298681"/>
    </source>
</evidence>
<reference evidence="17 18" key="1">
    <citation type="submission" date="2019-01" db="EMBL/GenBank/DDBJ databases">
        <authorList>
            <person name="Zhang S."/>
        </authorList>
    </citation>
    <scope>NUCLEOTIDE SEQUENCE [LARGE SCALE GENOMIC DNA]</scope>
    <source>
        <strain evidence="17 18">1626</strain>
    </source>
</reference>
<keyword evidence="7" id="KW-0276">Fatty acid metabolism</keyword>
<dbReference type="OrthoDB" id="9803968at2"/>
<evidence type="ECO:0000259" key="15">
    <source>
        <dbReference type="Pfam" id="PF00501"/>
    </source>
</evidence>
<evidence type="ECO:0000256" key="8">
    <source>
        <dbReference type="ARBA" id="ARBA00022840"/>
    </source>
</evidence>
<dbReference type="Gene3D" id="3.30.300.30">
    <property type="match status" value="1"/>
</dbReference>
<dbReference type="EMBL" id="SPUH01000001">
    <property type="protein sequence ID" value="TKS54030.1"/>
    <property type="molecule type" value="Genomic_DNA"/>
</dbReference>
<gene>
    <name evidence="17" type="ORF">E4582_04090</name>
</gene>
<evidence type="ECO:0000256" key="9">
    <source>
        <dbReference type="ARBA" id="ARBA00022842"/>
    </source>
</evidence>
<dbReference type="AlphaFoldDB" id="A0A4Z1R3E9"/>
<comment type="similarity">
    <text evidence="4">Belongs to the ATP-dependent AMP-binding enzyme family.</text>
</comment>
<evidence type="ECO:0000256" key="4">
    <source>
        <dbReference type="ARBA" id="ARBA00006432"/>
    </source>
</evidence>
<evidence type="ECO:0000256" key="11">
    <source>
        <dbReference type="ARBA" id="ARBA00023136"/>
    </source>
</evidence>
<dbReference type="InterPro" id="IPR042099">
    <property type="entry name" value="ANL_N_sf"/>
</dbReference>
<proteinExistence type="inferred from homology"/>
<dbReference type="Pfam" id="PF13193">
    <property type="entry name" value="AMP-binding_C"/>
    <property type="match status" value="1"/>
</dbReference>
<evidence type="ECO:0000259" key="16">
    <source>
        <dbReference type="Pfam" id="PF13193"/>
    </source>
</evidence>
<dbReference type="InterPro" id="IPR000873">
    <property type="entry name" value="AMP-dep_synth/lig_dom"/>
</dbReference>
<evidence type="ECO:0000256" key="5">
    <source>
        <dbReference type="ARBA" id="ARBA00022598"/>
    </source>
</evidence>
<dbReference type="GO" id="GO:0005524">
    <property type="term" value="F:ATP binding"/>
    <property type="evidence" value="ECO:0007669"/>
    <property type="project" value="UniProtKB-KW"/>
</dbReference>
<evidence type="ECO:0000256" key="13">
    <source>
        <dbReference type="ARBA" id="ARBA00039545"/>
    </source>
</evidence>
<dbReference type="InterPro" id="IPR045851">
    <property type="entry name" value="AMP-bd_C_sf"/>
</dbReference>
<comment type="caution">
    <text evidence="17">The sequence shown here is derived from an EMBL/GenBank/DDBJ whole genome shotgun (WGS) entry which is preliminary data.</text>
</comment>
<evidence type="ECO:0000313" key="17">
    <source>
        <dbReference type="EMBL" id="TKS54030.1"/>
    </source>
</evidence>
<evidence type="ECO:0000256" key="7">
    <source>
        <dbReference type="ARBA" id="ARBA00022832"/>
    </source>
</evidence>
<keyword evidence="10" id="KW-0443">Lipid metabolism</keyword>
<name>A0A4Z1R3E9_9GAMM</name>
<dbReference type="PROSITE" id="PS00455">
    <property type="entry name" value="AMP_BINDING"/>
    <property type="match status" value="1"/>
</dbReference>
<keyword evidence="9" id="KW-0460">Magnesium</keyword>
<keyword evidence="5 17" id="KW-0436">Ligase</keyword>
<keyword evidence="11" id="KW-0472">Membrane</keyword>
<dbReference type="PANTHER" id="PTHR43767:SF8">
    <property type="entry name" value="LONG-CHAIN-FATTY-ACID--COA LIGASE"/>
    <property type="match status" value="1"/>
</dbReference>
<dbReference type="SUPFAM" id="SSF56801">
    <property type="entry name" value="Acetyl-CoA synthetase-like"/>
    <property type="match status" value="1"/>
</dbReference>
<evidence type="ECO:0000256" key="3">
    <source>
        <dbReference type="ARBA" id="ARBA00005005"/>
    </source>
</evidence>
<dbReference type="FunFam" id="3.40.50.12780:FF:000003">
    <property type="entry name" value="Long-chain-fatty-acid--CoA ligase FadD"/>
    <property type="match status" value="1"/>
</dbReference>
<sequence length="560" mass="61234">MTHDRPWLAQYPAGVPAEIDVDEFRSVPAVLEGAIANFRDRPAFSNMGKVMTYAEIDEASRQFAAYLLGELKLKRGDRVAIMMPNCLQYPIATFGVLRAGLTVVNVNPMYTVRELKHQMVDSGAVAILVLDNFGSTVEKSLAGTAIRHVITSGLGDLLGMKGAIVNFVLRHVKKMVPDYNIQGAVRFRDVLAMGKRHALPDVQIDPTDIAFLQYTGGTTGVAKGAMLTHRNMVANMQQASAWVDALATPGKEVIITALPLYHIFALTANGLVFMKFGAKNILITNPRDMPGFVKELKREPFTAITGVNTLFNGLLNTPGFEEVDFSSLRLTLGGGMAVQRSVAERWKKATGVTLVEAYGLTETAPAACINPMDLKDYNGSIGLPIPSTDACVKGEDGAMLPAGEVGELCIRGPQVMAGYWQRPDETARTIDAEGWLHTGDMAKMDEKGFFYIVDRKKDMILVSGFNVYPNEVEDVIAMMPGVLEVAAVGVPDERSGEVVKVFVVKKDPALTADQIKTHAREYLTGYKQPRQVEFRTELPKTNVGKILRRELKEEQPTPAS</sequence>
<dbReference type="GO" id="GO:0016020">
    <property type="term" value="C:membrane"/>
    <property type="evidence" value="ECO:0007669"/>
    <property type="project" value="UniProtKB-SubCell"/>
</dbReference>
<evidence type="ECO:0000256" key="6">
    <source>
        <dbReference type="ARBA" id="ARBA00022741"/>
    </source>
</evidence>
<comment type="cofactor">
    <cofactor evidence="1">
        <name>Mg(2+)</name>
        <dbReference type="ChEBI" id="CHEBI:18420"/>
    </cofactor>
</comment>
<evidence type="ECO:0000256" key="2">
    <source>
        <dbReference type="ARBA" id="ARBA00004170"/>
    </source>
</evidence>
<dbReference type="CDD" id="cd05936">
    <property type="entry name" value="FC-FACS_FadD_like"/>
    <property type="match status" value="1"/>
</dbReference>
<dbReference type="Proteomes" id="UP000298681">
    <property type="component" value="Unassembled WGS sequence"/>
</dbReference>
<evidence type="ECO:0000256" key="10">
    <source>
        <dbReference type="ARBA" id="ARBA00023098"/>
    </source>
</evidence>
<dbReference type="NCBIfam" id="NF006442">
    <property type="entry name" value="PRK08751.1"/>
    <property type="match status" value="1"/>
</dbReference>